<evidence type="ECO:0000313" key="3">
    <source>
        <dbReference type="Proteomes" id="UP000529637"/>
    </source>
</evidence>
<dbReference type="SUPFAM" id="SSF52141">
    <property type="entry name" value="Uracil-DNA glycosylase-like"/>
    <property type="match status" value="1"/>
</dbReference>
<dbReference type="InterPro" id="IPR026353">
    <property type="entry name" value="Hypoxan-DNA_Glyclase"/>
</dbReference>
<dbReference type="Pfam" id="PF03167">
    <property type="entry name" value="UDG"/>
    <property type="match status" value="1"/>
</dbReference>
<dbReference type="AlphaFoldDB" id="A0A7Y6TXM3"/>
<keyword evidence="2" id="KW-0378">Hydrolase</keyword>
<accession>A0A7Y6TXM3</accession>
<dbReference type="InterPro" id="IPR005122">
    <property type="entry name" value="Uracil-DNA_glycosylase-like"/>
</dbReference>
<dbReference type="InterPro" id="IPR036895">
    <property type="entry name" value="Uracil-DNA_glycosylase-like_sf"/>
</dbReference>
<comment type="caution">
    <text evidence="2">The sequence shown here is derived from an EMBL/GenBank/DDBJ whole genome shotgun (WGS) entry which is preliminary data.</text>
</comment>
<organism evidence="2 3">
    <name type="scientific">Piscinibacter koreensis</name>
    <dbReference type="NCBI Taxonomy" id="2742824"/>
    <lineage>
        <taxon>Bacteria</taxon>
        <taxon>Pseudomonadati</taxon>
        <taxon>Pseudomonadota</taxon>
        <taxon>Betaproteobacteria</taxon>
        <taxon>Burkholderiales</taxon>
        <taxon>Sphaerotilaceae</taxon>
        <taxon>Piscinibacter</taxon>
    </lineage>
</organism>
<keyword evidence="2" id="KW-0326">Glycosidase</keyword>
<dbReference type="EMBL" id="JABWMJ010000007">
    <property type="protein sequence ID" value="NUZ07206.1"/>
    <property type="molecule type" value="Genomic_DNA"/>
</dbReference>
<evidence type="ECO:0000313" key="2">
    <source>
        <dbReference type="EMBL" id="NUZ07206.1"/>
    </source>
</evidence>
<name>A0A7Y6TXM3_9BURK</name>
<dbReference type="Proteomes" id="UP000529637">
    <property type="component" value="Unassembled WGS sequence"/>
</dbReference>
<dbReference type="SMART" id="SM00987">
    <property type="entry name" value="UreE_C"/>
    <property type="match status" value="1"/>
</dbReference>
<reference evidence="2 3" key="1">
    <citation type="submission" date="2020-06" db="EMBL/GenBank/DDBJ databases">
        <title>Schlegella sp. ID0723 isolated from air conditioner.</title>
        <authorList>
            <person name="Kim D.Y."/>
            <person name="Kim D.-U."/>
        </authorList>
    </citation>
    <scope>NUCLEOTIDE SEQUENCE [LARGE SCALE GENOMIC DNA]</scope>
    <source>
        <strain evidence="2 3">ID0723</strain>
    </source>
</reference>
<dbReference type="NCBIfam" id="TIGR04274">
    <property type="entry name" value="hypoxanDNAglyco"/>
    <property type="match status" value="1"/>
</dbReference>
<proteinExistence type="predicted"/>
<dbReference type="EC" id="3.2.2.15" evidence="2"/>
<keyword evidence="3" id="KW-1185">Reference proteome</keyword>
<dbReference type="GO" id="GO:0033958">
    <property type="term" value="F:DNA-deoxyinosine glycosylase activity"/>
    <property type="evidence" value="ECO:0007669"/>
    <property type="project" value="UniProtKB-EC"/>
</dbReference>
<dbReference type="SMART" id="SM00986">
    <property type="entry name" value="UDG"/>
    <property type="match status" value="1"/>
</dbReference>
<evidence type="ECO:0000259" key="1">
    <source>
        <dbReference type="SMART" id="SM00986"/>
    </source>
</evidence>
<dbReference type="CDD" id="cd10032">
    <property type="entry name" value="UDG-F6_HDG"/>
    <property type="match status" value="1"/>
</dbReference>
<dbReference type="Gene3D" id="3.40.470.10">
    <property type="entry name" value="Uracil-DNA glycosylase-like domain"/>
    <property type="match status" value="1"/>
</dbReference>
<sequence>MPRPQSRAACDGCVRIADAGSHVRAASGKAFLNPLVANPPEPLRGLPPVVDPDTRVIVLGSFPGAASLRAAEYYGNPRNHFWPLLSTLWGIDLARASYADRLAALRTRGLGLWDVYASCRRKGSLDSAIEQPELNDLASLARRAPRLEAIGHNGGESARAMRHSAGLGVHVVRLPSTSPANASWTFERKLAAWRAFFHAHGLA</sequence>
<feature type="domain" description="Uracil-DNA glycosylase-like" evidence="1">
    <location>
        <begin position="47"/>
        <end position="197"/>
    </location>
</feature>
<protein>
    <submittedName>
        <fullName evidence="2">DNA-deoxyinosine glycosylase</fullName>
        <ecNumber evidence="2">3.2.2.15</ecNumber>
    </submittedName>
</protein>
<gene>
    <name evidence="2" type="ORF">HQN59_15690</name>
</gene>